<comment type="caution">
    <text evidence="1">The sequence shown here is derived from an EMBL/GenBank/DDBJ whole genome shotgun (WGS) entry which is preliminary data.</text>
</comment>
<dbReference type="RefSeq" id="WP_282023434.1">
    <property type="nucleotide sequence ID" value="NZ_CAMXCH010000001.1"/>
</dbReference>
<keyword evidence="1" id="KW-0946">Virion</keyword>
<dbReference type="CDD" id="cd00229">
    <property type="entry name" value="SGNH_hydrolase"/>
    <property type="match status" value="1"/>
</dbReference>
<dbReference type="InterPro" id="IPR036514">
    <property type="entry name" value="SGNH_hydro_sf"/>
</dbReference>
<dbReference type="SUPFAM" id="SSF52266">
    <property type="entry name" value="SGNH hydrolase"/>
    <property type="match status" value="1"/>
</dbReference>
<name>A0ABN8W790_9PROT</name>
<proteinExistence type="predicted"/>
<reference evidence="1" key="1">
    <citation type="submission" date="2022-10" db="EMBL/GenBank/DDBJ databases">
        <authorList>
            <person name="Botero Cardona J."/>
        </authorList>
    </citation>
    <scope>NUCLEOTIDE SEQUENCE</scope>
    <source>
        <strain evidence="1">R-83534</strain>
    </source>
</reference>
<accession>A0ABN8W790</accession>
<evidence type="ECO:0000313" key="2">
    <source>
        <dbReference type="Proteomes" id="UP001154272"/>
    </source>
</evidence>
<dbReference type="InterPro" id="IPR032588">
    <property type="entry name" value="Lipase_GDSL_lke"/>
</dbReference>
<evidence type="ECO:0000313" key="1">
    <source>
        <dbReference type="EMBL" id="CAI3932465.1"/>
    </source>
</evidence>
<keyword evidence="1" id="KW-0167">Capsid protein</keyword>
<protein>
    <submittedName>
        <fullName evidence="1">Lysophospholipase L1 or related esterase. Includes spore coat protein LipC/YcsK (TesA) (PDB:1BWP)</fullName>
    </submittedName>
</protein>
<gene>
    <name evidence="1" type="ORF">R83534S58_LOCUS619</name>
</gene>
<dbReference type="Proteomes" id="UP001154272">
    <property type="component" value="Unassembled WGS sequence"/>
</dbReference>
<dbReference type="Pfam" id="PF16255">
    <property type="entry name" value="Lipase_GDSL_lke"/>
    <property type="match status" value="1"/>
</dbReference>
<sequence>MTNSSSNITIPDTYKQATITNTTTIDFDTPQGNTNTKQFLKGKKVSIIGDSISTFKNYIPNDNRPYSYPSSDVTDVNQTWWMDVINQTGATLGTNDSWSGRSVAGNPEKNTSCLLANLNTIDKDTDLCLILLGVNDFRSGSTLNAFDPTKKNPNPQTDYSDALCVAMETLAKNYPNTRFAWISPIGDFTWPAGFPALVPNRYALTIWKYDDVLKEACKFYGNHFIDMRYTFSYLQASELMDGLHPKAAGMRRLSRTIIHSITNIL</sequence>
<dbReference type="EMBL" id="CAMXCH010000001">
    <property type="protein sequence ID" value="CAI3932465.1"/>
    <property type="molecule type" value="Genomic_DNA"/>
</dbReference>
<organism evidence="1 2">
    <name type="scientific">Commensalibacter papalotli</name>
    <name type="common">ex Botero et al. 2024</name>
    <dbReference type="NCBI Taxonomy" id="2972766"/>
    <lineage>
        <taxon>Bacteria</taxon>
        <taxon>Pseudomonadati</taxon>
        <taxon>Pseudomonadota</taxon>
        <taxon>Alphaproteobacteria</taxon>
        <taxon>Acetobacterales</taxon>
        <taxon>Acetobacteraceae</taxon>
    </lineage>
</organism>
<keyword evidence="2" id="KW-1185">Reference proteome</keyword>
<dbReference type="Gene3D" id="3.40.50.1110">
    <property type="entry name" value="SGNH hydrolase"/>
    <property type="match status" value="1"/>
</dbReference>